<protein>
    <submittedName>
        <fullName evidence="1">Uncharacterized protein</fullName>
    </submittedName>
</protein>
<reference evidence="1 2" key="1">
    <citation type="journal article" date="2019" name="Commun. Biol.">
        <title>The bagworm genome reveals a unique fibroin gene that provides high tensile strength.</title>
        <authorList>
            <person name="Kono N."/>
            <person name="Nakamura H."/>
            <person name="Ohtoshi R."/>
            <person name="Tomita M."/>
            <person name="Numata K."/>
            <person name="Arakawa K."/>
        </authorList>
    </citation>
    <scope>NUCLEOTIDE SEQUENCE [LARGE SCALE GENOMIC DNA]</scope>
</reference>
<keyword evidence="2" id="KW-1185">Reference proteome</keyword>
<dbReference type="AlphaFoldDB" id="A0A4C1SHP5"/>
<feature type="non-terminal residue" evidence="1">
    <location>
        <position position="43"/>
    </location>
</feature>
<organism evidence="1 2">
    <name type="scientific">Eumeta variegata</name>
    <name type="common">Bagworm moth</name>
    <name type="synonym">Eumeta japonica</name>
    <dbReference type="NCBI Taxonomy" id="151549"/>
    <lineage>
        <taxon>Eukaryota</taxon>
        <taxon>Metazoa</taxon>
        <taxon>Ecdysozoa</taxon>
        <taxon>Arthropoda</taxon>
        <taxon>Hexapoda</taxon>
        <taxon>Insecta</taxon>
        <taxon>Pterygota</taxon>
        <taxon>Neoptera</taxon>
        <taxon>Endopterygota</taxon>
        <taxon>Lepidoptera</taxon>
        <taxon>Glossata</taxon>
        <taxon>Ditrysia</taxon>
        <taxon>Tineoidea</taxon>
        <taxon>Psychidae</taxon>
        <taxon>Oiketicinae</taxon>
        <taxon>Eumeta</taxon>
    </lineage>
</organism>
<name>A0A4C1SHP5_EUMVA</name>
<dbReference type="OrthoDB" id="8069917at2759"/>
<evidence type="ECO:0000313" key="1">
    <source>
        <dbReference type="EMBL" id="GBP01679.1"/>
    </source>
</evidence>
<accession>A0A4C1SHP5</accession>
<dbReference type="EMBL" id="BGZK01006981">
    <property type="protein sequence ID" value="GBP01679.1"/>
    <property type="molecule type" value="Genomic_DNA"/>
</dbReference>
<comment type="caution">
    <text evidence="1">The sequence shown here is derived from an EMBL/GenBank/DDBJ whole genome shotgun (WGS) entry which is preliminary data.</text>
</comment>
<gene>
    <name evidence="1" type="ORF">EVAR_71378_1</name>
</gene>
<dbReference type="Proteomes" id="UP000299102">
    <property type="component" value="Unassembled WGS sequence"/>
</dbReference>
<evidence type="ECO:0000313" key="2">
    <source>
        <dbReference type="Proteomes" id="UP000299102"/>
    </source>
</evidence>
<proteinExistence type="predicted"/>
<sequence length="43" mass="4953">MEVMRQERKLSVTEIVTVLAFDEMKVSEMYAYDAVADIVESPK</sequence>